<evidence type="ECO:0000313" key="3">
    <source>
        <dbReference type="Proteomes" id="UP000466442"/>
    </source>
</evidence>
<feature type="compositionally biased region" description="Basic residues" evidence="1">
    <location>
        <begin position="292"/>
        <end position="306"/>
    </location>
</feature>
<feature type="region of interest" description="Disordered" evidence="1">
    <location>
        <begin position="486"/>
        <end position="506"/>
    </location>
</feature>
<keyword evidence="3" id="KW-1185">Reference proteome</keyword>
<evidence type="ECO:0000256" key="1">
    <source>
        <dbReference type="SAM" id="MobiDB-lite"/>
    </source>
</evidence>
<evidence type="ECO:0000313" key="2">
    <source>
        <dbReference type="EMBL" id="KAF6209705.1"/>
    </source>
</evidence>
<feature type="region of interest" description="Disordered" evidence="1">
    <location>
        <begin position="12"/>
        <end position="41"/>
    </location>
</feature>
<feature type="compositionally biased region" description="Polar residues" evidence="1">
    <location>
        <begin position="264"/>
        <end position="289"/>
    </location>
</feature>
<reference evidence="2" key="1">
    <citation type="journal article" date="2021" name="Mol. Ecol. Resour.">
        <title>Apolygus lucorum genome provides insights into omnivorousness and mesophyll feeding.</title>
        <authorList>
            <person name="Liu Y."/>
            <person name="Liu H."/>
            <person name="Wang H."/>
            <person name="Huang T."/>
            <person name="Liu B."/>
            <person name="Yang B."/>
            <person name="Yin L."/>
            <person name="Li B."/>
            <person name="Zhang Y."/>
            <person name="Zhang S."/>
            <person name="Jiang F."/>
            <person name="Zhang X."/>
            <person name="Ren Y."/>
            <person name="Wang B."/>
            <person name="Wang S."/>
            <person name="Lu Y."/>
            <person name="Wu K."/>
            <person name="Fan W."/>
            <person name="Wang G."/>
        </authorList>
    </citation>
    <scope>NUCLEOTIDE SEQUENCE</scope>
    <source>
        <strain evidence="2">12Hb</strain>
    </source>
</reference>
<accession>A0A8S9XQ27</accession>
<gene>
    <name evidence="2" type="ORF">GE061_015454</name>
</gene>
<feature type="non-terminal residue" evidence="2">
    <location>
        <position position="915"/>
    </location>
</feature>
<dbReference type="EMBL" id="WIXP02000006">
    <property type="protein sequence ID" value="KAF6209705.1"/>
    <property type="molecule type" value="Genomic_DNA"/>
</dbReference>
<feature type="compositionally biased region" description="Polar residues" evidence="1">
    <location>
        <begin position="486"/>
        <end position="495"/>
    </location>
</feature>
<sequence>LKILSNALKAAGVPIPNNNKKKGKSKETGKPVNGKDQNLVPSLTSPVVSTIPIITHGDPANEKKLITGVSSSLMNTTSTKKVKCGCDKAAKKNPLSEVNGASAVSPVIPAKGTNVTIVSCSSQTHATFLNSSVRLANVENTALTSSLGAGTLILRDGRVITVPPPTPIIPQILVKPQPAVIVMQRATPVAIKREKFPLIFPKRRDITQTTYMNKTPIPAIKTFRLESIKRSAKTSKAKNKKDSKQESVNNVSPTKLSDGKGDQSGVTSRVTSLEGSSTVDLSSINQPSAAIQRKRKGEPLNRRVKVLKSSSVSVSNGESAGNLQENKETNCANSSVDVSTVVEPINTGQSPGISRGDKSEITSDSIPGPITAVETSSNETEKHESPYRDVPSASEDCQKEPPSTSIQIGGITEPIQKTLSTLDSINVDQTDAENISTVTCNIPKELPPSTGISPENCPLFSSPLSSNIVDQENSESSAAVETIQNDTECPESQINPGICLSEGSQDVSKPLDNQVARISNQLFNTSSFQKDSPEKVDTPEKPLLHAVECCESINSQYDINISESVNPDQMFSFDDSVHGQLDSFTAEPIKTQRDCNTSNTSNVSEILGNPSLENGKKDNVSGPSKMPKDITNDINACTDTSPAKIITSQDSASFKSNISVEEQLAATPNSNKHVASNADKHLMPCSDDNHLHSSSTSIIPGMSSEKFTISMSTLQSQAKLSLMDAAPPTTFTSGSQMYPITMTEQTRTESFFNYDNPIATLPSADPFFPNFLGKTADVVSTSSTTTPTTCFSCTNFTTQVQAPPVRSVARQLFPADPLCSISNSYNMLNNRQSELETNLPHLSAANTQMFQFSSYSSASSYRDPVFFANDFVSTPSKTGPNLGSLENFSQNDKGGSMLHPTSNYPRSTAFFWQLE</sequence>
<comment type="caution">
    <text evidence="2">The sequence shown here is derived from an EMBL/GenBank/DDBJ whole genome shotgun (WGS) entry which is preliminary data.</text>
</comment>
<organism evidence="2 3">
    <name type="scientific">Apolygus lucorum</name>
    <name type="common">Small green plant bug</name>
    <name type="synonym">Lygocoris lucorum</name>
    <dbReference type="NCBI Taxonomy" id="248454"/>
    <lineage>
        <taxon>Eukaryota</taxon>
        <taxon>Metazoa</taxon>
        <taxon>Ecdysozoa</taxon>
        <taxon>Arthropoda</taxon>
        <taxon>Hexapoda</taxon>
        <taxon>Insecta</taxon>
        <taxon>Pterygota</taxon>
        <taxon>Neoptera</taxon>
        <taxon>Paraneoptera</taxon>
        <taxon>Hemiptera</taxon>
        <taxon>Heteroptera</taxon>
        <taxon>Panheteroptera</taxon>
        <taxon>Cimicomorpha</taxon>
        <taxon>Miridae</taxon>
        <taxon>Mirini</taxon>
        <taxon>Apolygus</taxon>
    </lineage>
</organism>
<name>A0A8S9XQ27_APOLU</name>
<dbReference type="AlphaFoldDB" id="A0A8S9XQ27"/>
<dbReference type="Proteomes" id="UP000466442">
    <property type="component" value="Unassembled WGS sequence"/>
</dbReference>
<feature type="region of interest" description="Disordered" evidence="1">
    <location>
        <begin position="594"/>
        <end position="626"/>
    </location>
</feature>
<protein>
    <submittedName>
        <fullName evidence="2">Uncharacterized protein</fullName>
    </submittedName>
</protein>
<feature type="compositionally biased region" description="Polar residues" evidence="1">
    <location>
        <begin position="594"/>
        <end position="604"/>
    </location>
</feature>
<feature type="region of interest" description="Disordered" evidence="1">
    <location>
        <begin position="231"/>
        <end position="332"/>
    </location>
</feature>
<proteinExistence type="predicted"/>
<feature type="compositionally biased region" description="Polar residues" evidence="1">
    <location>
        <begin position="316"/>
        <end position="332"/>
    </location>
</feature>
<feature type="region of interest" description="Disordered" evidence="1">
    <location>
        <begin position="344"/>
        <end position="408"/>
    </location>
</feature>